<sequence>QMSTCIQKSLLNVNIVPFDNYMLIMLADNYQQKPFSSDITKFGYIQQVKMQFQNNRDKGQIKKWNYQMSHQLPAIATQFQVNYSTCYDTYSFDNLMLIEKMYSAGSPHCEVGQFTQLQQGKQQQKYQSREDVKKLGESIGSCITNILRNQITQ</sequence>
<protein>
    <submittedName>
        <fullName evidence="1">Uncharacterized protein</fullName>
    </submittedName>
</protein>
<dbReference type="AlphaFoldDB" id="A0A146K569"/>
<evidence type="ECO:0000313" key="1">
    <source>
        <dbReference type="EMBL" id="JAP90776.1"/>
    </source>
</evidence>
<accession>A0A146K569</accession>
<organism evidence="1">
    <name type="scientific">Trepomonas sp. PC1</name>
    <dbReference type="NCBI Taxonomy" id="1076344"/>
    <lineage>
        <taxon>Eukaryota</taxon>
        <taxon>Metamonada</taxon>
        <taxon>Diplomonadida</taxon>
        <taxon>Hexamitidae</taxon>
        <taxon>Hexamitinae</taxon>
        <taxon>Trepomonas</taxon>
    </lineage>
</organism>
<reference evidence="1" key="1">
    <citation type="submission" date="2015-07" db="EMBL/GenBank/DDBJ databases">
        <title>Adaptation to a free-living lifestyle via gene acquisitions in the diplomonad Trepomonas sp. PC1.</title>
        <authorList>
            <person name="Xu F."/>
            <person name="Jerlstrom-Hultqvist J."/>
            <person name="Kolisko M."/>
            <person name="Simpson A.G.B."/>
            <person name="Roger A.J."/>
            <person name="Svard S.G."/>
            <person name="Andersson J.O."/>
        </authorList>
    </citation>
    <scope>NUCLEOTIDE SEQUENCE</scope>
    <source>
        <strain evidence="1">PC1</strain>
    </source>
</reference>
<dbReference type="EMBL" id="GDID01005830">
    <property type="protein sequence ID" value="JAP90776.1"/>
    <property type="molecule type" value="Transcribed_RNA"/>
</dbReference>
<feature type="non-terminal residue" evidence="1">
    <location>
        <position position="153"/>
    </location>
</feature>
<gene>
    <name evidence="1" type="ORF">TPC1_17828</name>
</gene>
<name>A0A146K569_9EUKA</name>
<feature type="non-terminal residue" evidence="1">
    <location>
        <position position="1"/>
    </location>
</feature>
<proteinExistence type="predicted"/>